<proteinExistence type="predicted"/>
<sequence>MSGTGASDLFTRYCLPGNRYKKLLSTSFMRAGREQALKFGAAMMDDGRQVPVGELEQLLGGDWREALTACWLIGFAQKYEFRVELHRLIEEGDIRHTGKGVAFALARFCQPSDACALKRYLERALSELQNRGNQPWCLGALLFIERRLGVQVSQELLAPEGLWDRWSAAGFLESGDPAHWEREVADWIELAESLD</sequence>
<evidence type="ECO:0000313" key="2">
    <source>
        <dbReference type="Proteomes" id="UP001602058"/>
    </source>
</evidence>
<reference evidence="1 2" key="1">
    <citation type="submission" date="2024-10" db="EMBL/GenBank/DDBJ databases">
        <title>The Natural Products Discovery Center: Release of the First 8490 Sequenced Strains for Exploring Actinobacteria Biosynthetic Diversity.</title>
        <authorList>
            <person name="Kalkreuter E."/>
            <person name="Kautsar S.A."/>
            <person name="Yang D."/>
            <person name="Bader C.D."/>
            <person name="Teijaro C.N."/>
            <person name="Fluegel L."/>
            <person name="Davis C.M."/>
            <person name="Simpson J.R."/>
            <person name="Lauterbach L."/>
            <person name="Steele A.D."/>
            <person name="Gui C."/>
            <person name="Meng S."/>
            <person name="Li G."/>
            <person name="Viehrig K."/>
            <person name="Ye F."/>
            <person name="Su P."/>
            <person name="Kiefer A.F."/>
            <person name="Nichols A."/>
            <person name="Cepeda A.J."/>
            <person name="Yan W."/>
            <person name="Fan B."/>
            <person name="Jiang Y."/>
            <person name="Adhikari A."/>
            <person name="Zheng C.-J."/>
            <person name="Schuster L."/>
            <person name="Cowan T.M."/>
            <person name="Smanski M.J."/>
            <person name="Chevrette M.G."/>
            <person name="De Carvalho L.P.S."/>
            <person name="Shen B."/>
        </authorList>
    </citation>
    <scope>NUCLEOTIDE SEQUENCE [LARGE SCALE GENOMIC DNA]</scope>
    <source>
        <strain evidence="1 2">NPDC001390</strain>
    </source>
</reference>
<keyword evidence="2" id="KW-1185">Reference proteome</keyword>
<accession>A0ABW6UPZ0</accession>
<dbReference type="EMBL" id="JBIAWJ010000018">
    <property type="protein sequence ID" value="MFF4525525.1"/>
    <property type="molecule type" value="Genomic_DNA"/>
</dbReference>
<dbReference type="Pfam" id="PF19463">
    <property type="entry name" value="DUF6000"/>
    <property type="match status" value="1"/>
</dbReference>
<dbReference type="Proteomes" id="UP001602058">
    <property type="component" value="Unassembled WGS sequence"/>
</dbReference>
<gene>
    <name evidence="1" type="ORF">ACFY1D_29480</name>
</gene>
<comment type="caution">
    <text evidence="1">The sequence shown here is derived from an EMBL/GenBank/DDBJ whole genome shotgun (WGS) entry which is preliminary data.</text>
</comment>
<dbReference type="InterPro" id="IPR046042">
    <property type="entry name" value="DUF6000"/>
</dbReference>
<organism evidence="1 2">
    <name type="scientific">Streptomyces bluensis</name>
    <dbReference type="NCBI Taxonomy" id="33897"/>
    <lineage>
        <taxon>Bacteria</taxon>
        <taxon>Bacillati</taxon>
        <taxon>Actinomycetota</taxon>
        <taxon>Actinomycetes</taxon>
        <taxon>Kitasatosporales</taxon>
        <taxon>Streptomycetaceae</taxon>
        <taxon>Streptomyces</taxon>
    </lineage>
</organism>
<dbReference type="RefSeq" id="WP_351084952.1">
    <property type="nucleotide sequence ID" value="NZ_JBEOZG010000029.1"/>
</dbReference>
<protein>
    <submittedName>
        <fullName evidence="1">DUF6000 family protein</fullName>
    </submittedName>
</protein>
<evidence type="ECO:0000313" key="1">
    <source>
        <dbReference type="EMBL" id="MFF4525525.1"/>
    </source>
</evidence>
<name>A0ABW6UPZ0_9ACTN</name>